<dbReference type="GO" id="GO:0004712">
    <property type="term" value="F:protein serine/threonine/tyrosine kinase activity"/>
    <property type="evidence" value="ECO:0007669"/>
    <property type="project" value="UniProtKB-EC"/>
</dbReference>
<keyword evidence="2" id="KW-0418">Kinase</keyword>
<evidence type="ECO:0000259" key="1">
    <source>
        <dbReference type="PROSITE" id="PS50011"/>
    </source>
</evidence>
<dbReference type="InterPro" id="IPR011009">
    <property type="entry name" value="Kinase-like_dom_sf"/>
</dbReference>
<evidence type="ECO:0000313" key="2">
    <source>
        <dbReference type="EMBL" id="KAF5761198.1"/>
    </source>
</evidence>
<dbReference type="PANTHER" id="PTHR23257:SF980">
    <property type="entry name" value="SERINE_THREONINE-PROTEIN KINASE STY46"/>
    <property type="match status" value="1"/>
</dbReference>
<accession>A0A251S107</accession>
<dbReference type="Gramene" id="mRNA:HanXRQr2_Chr16g0762291">
    <property type="protein sequence ID" value="mRNA:HanXRQr2_Chr16g0762291"/>
    <property type="gene ID" value="HanXRQr2_Chr16g0762291"/>
</dbReference>
<reference evidence="2" key="3">
    <citation type="submission" date="2020-06" db="EMBL/GenBank/DDBJ databases">
        <title>Helianthus annuus Genome sequencing and assembly Release 2.</title>
        <authorList>
            <person name="Gouzy J."/>
            <person name="Langlade N."/>
            <person name="Munos S."/>
        </authorList>
    </citation>
    <scope>NUCLEOTIDE SEQUENCE</scope>
    <source>
        <tissue evidence="2">Leaves</tissue>
    </source>
</reference>
<keyword evidence="2" id="KW-0808">Transferase</keyword>
<evidence type="ECO:0000313" key="3">
    <source>
        <dbReference type="EMBL" id="OTF92387.1"/>
    </source>
</evidence>
<dbReference type="InParanoid" id="A0A251S107"/>
<dbReference type="PANTHER" id="PTHR23257">
    <property type="entry name" value="SERINE-THREONINE PROTEIN KINASE"/>
    <property type="match status" value="1"/>
</dbReference>
<dbReference type="Proteomes" id="UP000215914">
    <property type="component" value="Chromosome 16"/>
</dbReference>
<name>A0A251S107_HELAN</name>
<dbReference type="InterPro" id="IPR050167">
    <property type="entry name" value="Ser_Thr_protein_kinase"/>
</dbReference>
<dbReference type="EMBL" id="CM007905">
    <property type="protein sequence ID" value="OTF92387.1"/>
    <property type="molecule type" value="Genomic_DNA"/>
</dbReference>
<dbReference type="EMBL" id="MNCJ02000331">
    <property type="protein sequence ID" value="KAF5761198.1"/>
    <property type="molecule type" value="Genomic_DNA"/>
</dbReference>
<evidence type="ECO:0000313" key="4">
    <source>
        <dbReference type="Proteomes" id="UP000215914"/>
    </source>
</evidence>
<dbReference type="GO" id="GO:0005524">
    <property type="term" value="F:ATP binding"/>
    <property type="evidence" value="ECO:0007669"/>
    <property type="project" value="InterPro"/>
</dbReference>
<dbReference type="InterPro" id="IPR000719">
    <property type="entry name" value="Prot_kinase_dom"/>
</dbReference>
<feature type="domain" description="Protein kinase" evidence="1">
    <location>
        <begin position="1"/>
        <end position="137"/>
    </location>
</feature>
<dbReference type="Pfam" id="PF00069">
    <property type="entry name" value="Pkinase"/>
    <property type="match status" value="1"/>
</dbReference>
<organism evidence="3 4">
    <name type="scientific">Helianthus annuus</name>
    <name type="common">Common sunflower</name>
    <dbReference type="NCBI Taxonomy" id="4232"/>
    <lineage>
        <taxon>Eukaryota</taxon>
        <taxon>Viridiplantae</taxon>
        <taxon>Streptophyta</taxon>
        <taxon>Embryophyta</taxon>
        <taxon>Tracheophyta</taxon>
        <taxon>Spermatophyta</taxon>
        <taxon>Magnoliopsida</taxon>
        <taxon>eudicotyledons</taxon>
        <taxon>Gunneridae</taxon>
        <taxon>Pentapetalae</taxon>
        <taxon>asterids</taxon>
        <taxon>campanulids</taxon>
        <taxon>Asterales</taxon>
        <taxon>Asteraceae</taxon>
        <taxon>Asteroideae</taxon>
        <taxon>Heliantheae alliance</taxon>
        <taxon>Heliantheae</taxon>
        <taxon>Helianthus</taxon>
    </lineage>
</organism>
<dbReference type="SUPFAM" id="SSF56112">
    <property type="entry name" value="Protein kinase-like (PK-like)"/>
    <property type="match status" value="1"/>
</dbReference>
<dbReference type="PROSITE" id="PS50011">
    <property type="entry name" value="PROTEIN_KINASE_DOM"/>
    <property type="match status" value="1"/>
</dbReference>
<proteinExistence type="predicted"/>
<reference evidence="3" key="2">
    <citation type="submission" date="2017-02" db="EMBL/GenBank/DDBJ databases">
        <title>Sunflower complete genome.</title>
        <authorList>
            <person name="Langlade N."/>
            <person name="Munos S."/>
        </authorList>
    </citation>
    <scope>NUCLEOTIDE SEQUENCE [LARGE SCALE GENOMIC DNA]</scope>
    <source>
        <tissue evidence="3">Leaves</tissue>
    </source>
</reference>
<dbReference type="AlphaFoldDB" id="A0A251S107"/>
<sequence>MTTETGTYRWMAPKVIEHKPYDHKADVFSFGVVLWELLTGKVYIYFGNGSNYRLSSLIPTALGSEFNYTMVDCKQQKGGWECGYMVLQHMFDFVNLYQNQFPDEMWHDTREATDNEIDVLLMTLMPKFFNELGISLV</sequence>
<reference evidence="2 4" key="1">
    <citation type="journal article" date="2017" name="Nature">
        <title>The sunflower genome provides insights into oil metabolism, flowering and Asterid evolution.</title>
        <authorList>
            <person name="Badouin H."/>
            <person name="Gouzy J."/>
            <person name="Grassa C.J."/>
            <person name="Murat F."/>
            <person name="Staton S.E."/>
            <person name="Cottret L."/>
            <person name="Lelandais-Briere C."/>
            <person name="Owens G.L."/>
            <person name="Carrere S."/>
            <person name="Mayjonade B."/>
            <person name="Legrand L."/>
            <person name="Gill N."/>
            <person name="Kane N.C."/>
            <person name="Bowers J.E."/>
            <person name="Hubner S."/>
            <person name="Bellec A."/>
            <person name="Berard A."/>
            <person name="Berges H."/>
            <person name="Blanchet N."/>
            <person name="Boniface M.C."/>
            <person name="Brunel D."/>
            <person name="Catrice O."/>
            <person name="Chaidir N."/>
            <person name="Claudel C."/>
            <person name="Donnadieu C."/>
            <person name="Faraut T."/>
            <person name="Fievet G."/>
            <person name="Helmstetter N."/>
            <person name="King M."/>
            <person name="Knapp S.J."/>
            <person name="Lai Z."/>
            <person name="Le Paslier M.C."/>
            <person name="Lippi Y."/>
            <person name="Lorenzon L."/>
            <person name="Mandel J.R."/>
            <person name="Marage G."/>
            <person name="Marchand G."/>
            <person name="Marquand E."/>
            <person name="Bret-Mestries E."/>
            <person name="Morien E."/>
            <person name="Nambeesan S."/>
            <person name="Nguyen T."/>
            <person name="Pegot-Espagnet P."/>
            <person name="Pouilly N."/>
            <person name="Raftis F."/>
            <person name="Sallet E."/>
            <person name="Schiex T."/>
            <person name="Thomas J."/>
            <person name="Vandecasteele C."/>
            <person name="Vares D."/>
            <person name="Vear F."/>
            <person name="Vautrin S."/>
            <person name="Crespi M."/>
            <person name="Mangin B."/>
            <person name="Burke J.M."/>
            <person name="Salse J."/>
            <person name="Munos S."/>
            <person name="Vincourt P."/>
            <person name="Rieseberg L.H."/>
            <person name="Langlade N.B."/>
        </authorList>
    </citation>
    <scope>NUCLEOTIDE SEQUENCE [LARGE SCALE GENOMIC DNA]</scope>
    <source>
        <strain evidence="4">cv. SF193</strain>
        <tissue evidence="2">Leaves</tissue>
    </source>
</reference>
<gene>
    <name evidence="3" type="ORF">HannXRQ_Chr16g0521301</name>
    <name evidence="2" type="ORF">HanXRQr2_Chr16g0762291</name>
</gene>
<dbReference type="Gene3D" id="1.10.510.10">
    <property type="entry name" value="Transferase(Phosphotransferase) domain 1"/>
    <property type="match status" value="1"/>
</dbReference>
<keyword evidence="4" id="KW-1185">Reference proteome</keyword>
<protein>
    <submittedName>
        <fullName evidence="2">Dual-specificity kinase TKL-Pl-4 family</fullName>
        <ecNumber evidence="2">2.7.12.1</ecNumber>
    </submittedName>
</protein>
<dbReference type="EC" id="2.7.12.1" evidence="2"/>